<dbReference type="AlphaFoldDB" id="A0A8S0WG95"/>
<dbReference type="EMBL" id="CACVBS010000069">
    <property type="protein sequence ID" value="CAA7268710.1"/>
    <property type="molecule type" value="Genomic_DNA"/>
</dbReference>
<dbReference type="OrthoDB" id="426235at2759"/>
<evidence type="ECO:0008006" key="4">
    <source>
        <dbReference type="Google" id="ProtNLM"/>
    </source>
</evidence>
<feature type="region of interest" description="Disordered" evidence="1">
    <location>
        <begin position="206"/>
        <end position="233"/>
    </location>
</feature>
<keyword evidence="3" id="KW-1185">Reference proteome</keyword>
<gene>
    <name evidence="2" type="ORF">AAE3_LOCUS10945</name>
</gene>
<dbReference type="Pfam" id="PF13242">
    <property type="entry name" value="Hydrolase_like"/>
    <property type="match status" value="1"/>
</dbReference>
<reference evidence="2 3" key="1">
    <citation type="submission" date="2020-01" db="EMBL/GenBank/DDBJ databases">
        <authorList>
            <person name="Gupta K D."/>
        </authorList>
    </citation>
    <scope>NUCLEOTIDE SEQUENCE [LARGE SCALE GENOMIC DNA]</scope>
</reference>
<feature type="compositionally biased region" description="Basic and acidic residues" evidence="1">
    <location>
        <begin position="216"/>
        <end position="226"/>
    </location>
</feature>
<proteinExistence type="predicted"/>
<dbReference type="Pfam" id="PF13344">
    <property type="entry name" value="Hydrolase_6"/>
    <property type="match status" value="1"/>
</dbReference>
<evidence type="ECO:0000256" key="1">
    <source>
        <dbReference type="SAM" id="MobiDB-lite"/>
    </source>
</evidence>
<dbReference type="SUPFAM" id="SSF56784">
    <property type="entry name" value="HAD-like"/>
    <property type="match status" value="1"/>
</dbReference>
<dbReference type="Gene3D" id="3.40.50.1000">
    <property type="entry name" value="HAD superfamily/HAD-like"/>
    <property type="match status" value="2"/>
</dbReference>
<dbReference type="PANTHER" id="PTHR19288">
    <property type="entry name" value="4-NITROPHENYLPHOSPHATASE-RELATED"/>
    <property type="match status" value="1"/>
</dbReference>
<sequence length="396" mass="43468">MNYFLRLEQIFRPKAWVFQYLLAQRMKSTSAHGFVAYETRPPVDALLIDVSGNLHVGTIPTAGAVDAFESLMNSSIPFRLCSNTSKESTADLVKRLDDMGFKVTEATHALSRAPFRQKYEDDQSVGRRLVWTSIGAVAQAVKNMGLKAPYLLLNDSARAEVLASRDWDEMSDPSNRNYDCVVVGLAPSFFDYEHLNTAFRILKGEMQPPDISTSQAERRENERSTDKPVQATTQKIPLIATHRAKYIQSGSGQLSLGPGPFVAALECAAGPGVQAHVVGKPTRAFFKMVIDDFGFEANGECVEEGVFRAGQGGDGPIRRTRKGKIVVIGDDVEADLGGGAVELGLWRVLVKTGKYRPGDENRAGIVPPDEVCDSFGAFVKSLLRDSRDRPEHSRIS</sequence>
<dbReference type="PANTHER" id="PTHR19288:SF46">
    <property type="entry name" value="HALOACID DEHALOGENASE-LIKE HYDROLASE DOMAIN-CONTAINING PROTEIN 2"/>
    <property type="match status" value="1"/>
</dbReference>
<comment type="caution">
    <text evidence="2">The sequence shown here is derived from an EMBL/GenBank/DDBJ whole genome shotgun (WGS) entry which is preliminary data.</text>
</comment>
<name>A0A8S0WG95_CYCAE</name>
<organism evidence="2 3">
    <name type="scientific">Cyclocybe aegerita</name>
    <name type="common">Black poplar mushroom</name>
    <name type="synonym">Agrocybe aegerita</name>
    <dbReference type="NCBI Taxonomy" id="1973307"/>
    <lineage>
        <taxon>Eukaryota</taxon>
        <taxon>Fungi</taxon>
        <taxon>Dikarya</taxon>
        <taxon>Basidiomycota</taxon>
        <taxon>Agaricomycotina</taxon>
        <taxon>Agaricomycetes</taxon>
        <taxon>Agaricomycetidae</taxon>
        <taxon>Agaricales</taxon>
        <taxon>Agaricineae</taxon>
        <taxon>Bolbitiaceae</taxon>
        <taxon>Cyclocybe</taxon>
    </lineage>
</organism>
<dbReference type="InterPro" id="IPR036412">
    <property type="entry name" value="HAD-like_sf"/>
</dbReference>
<dbReference type="GO" id="GO:0005737">
    <property type="term" value="C:cytoplasm"/>
    <property type="evidence" value="ECO:0007669"/>
    <property type="project" value="TreeGrafter"/>
</dbReference>
<evidence type="ECO:0000313" key="3">
    <source>
        <dbReference type="Proteomes" id="UP000467700"/>
    </source>
</evidence>
<protein>
    <recommendedName>
        <fullName evidence="4">Haloacid dehalogenase-like hydrolase domain-containing protein 2</fullName>
    </recommendedName>
</protein>
<dbReference type="GO" id="GO:0016791">
    <property type="term" value="F:phosphatase activity"/>
    <property type="evidence" value="ECO:0007669"/>
    <property type="project" value="TreeGrafter"/>
</dbReference>
<dbReference type="Proteomes" id="UP000467700">
    <property type="component" value="Unassembled WGS sequence"/>
</dbReference>
<dbReference type="InterPro" id="IPR023214">
    <property type="entry name" value="HAD_sf"/>
</dbReference>
<evidence type="ECO:0000313" key="2">
    <source>
        <dbReference type="EMBL" id="CAA7268710.1"/>
    </source>
</evidence>
<accession>A0A8S0WG95</accession>
<dbReference type="InterPro" id="IPR006357">
    <property type="entry name" value="HAD-SF_hydro_IIA"/>
</dbReference>